<feature type="domain" description="D-isomer specific 2-hydroxyacid dehydrogenase NAD-binding" evidence="3">
    <location>
        <begin position="104"/>
        <end position="279"/>
    </location>
</feature>
<evidence type="ECO:0000259" key="3">
    <source>
        <dbReference type="Pfam" id="PF02826"/>
    </source>
</evidence>
<dbReference type="PANTHER" id="PTHR43333">
    <property type="entry name" value="2-HACID_DH_C DOMAIN-CONTAINING PROTEIN"/>
    <property type="match status" value="1"/>
</dbReference>
<sequence length="314" mass="34122">MNLVLSLKSFNEPEWIDRLQALLPNRKIEGWNGGVAEPEKAEYLLAWKPDPAAFSALPNLKVIFSLGAGVDHLTSLPELPKLPLVRIVDPDLTSRMTEWVVFQTLLHHRQHLTYAAQQEAGVWNGHRQWAAKDVRVGILGLGELGLDSAKALKALGFNVAGWSRTPKDVAGIESFSGEDKLEPFLNRTDILVNLLPSTPATHKLVNAERLAMLPHTGALGGPVYINAGRGATQDEAAIDAALTSGQLKGASLDVFAIEPLVEASPLWQQKNCIITPHVAAESDPQALSEYVAQQIKGFERGDALENLVDLDVGY</sequence>
<dbReference type="SUPFAM" id="SSF51735">
    <property type="entry name" value="NAD(P)-binding Rossmann-fold domains"/>
    <property type="match status" value="1"/>
</dbReference>
<dbReference type="PANTHER" id="PTHR43333:SF1">
    <property type="entry name" value="D-ISOMER SPECIFIC 2-HYDROXYACID DEHYDROGENASE NAD-BINDING DOMAIN-CONTAINING PROTEIN"/>
    <property type="match status" value="1"/>
</dbReference>
<keyword evidence="5" id="KW-1185">Reference proteome</keyword>
<evidence type="ECO:0000256" key="2">
    <source>
        <dbReference type="ARBA" id="ARBA00023027"/>
    </source>
</evidence>
<protein>
    <submittedName>
        <fullName evidence="4">Glyoxylate/hydroxypyruvate reductase A</fullName>
    </submittedName>
</protein>
<dbReference type="Gene3D" id="3.40.50.720">
    <property type="entry name" value="NAD(P)-binding Rossmann-like Domain"/>
    <property type="match status" value="2"/>
</dbReference>
<dbReference type="RefSeq" id="WP_208860244.1">
    <property type="nucleotide sequence ID" value="NZ_FOSK01000004.1"/>
</dbReference>
<keyword evidence="1" id="KW-0560">Oxidoreductase</keyword>
<evidence type="ECO:0000313" key="5">
    <source>
        <dbReference type="Proteomes" id="UP000199598"/>
    </source>
</evidence>
<dbReference type="CDD" id="cd12164">
    <property type="entry name" value="GDH_like_2"/>
    <property type="match status" value="1"/>
</dbReference>
<dbReference type="SUPFAM" id="SSF52283">
    <property type="entry name" value="Formate/glycerate dehydrogenase catalytic domain-like"/>
    <property type="match status" value="1"/>
</dbReference>
<evidence type="ECO:0000256" key="1">
    <source>
        <dbReference type="ARBA" id="ARBA00023002"/>
    </source>
</evidence>
<proteinExistence type="predicted"/>
<dbReference type="InterPro" id="IPR006140">
    <property type="entry name" value="D-isomer_DH_NAD-bd"/>
</dbReference>
<dbReference type="EMBL" id="FOSK01000004">
    <property type="protein sequence ID" value="SFK35387.1"/>
    <property type="molecule type" value="Genomic_DNA"/>
</dbReference>
<dbReference type="InterPro" id="IPR036291">
    <property type="entry name" value="NAD(P)-bd_dom_sf"/>
</dbReference>
<dbReference type="Pfam" id="PF02826">
    <property type="entry name" value="2-Hacid_dh_C"/>
    <property type="match status" value="1"/>
</dbReference>
<comment type="caution">
    <text evidence="4">The sequence shown here is derived from an EMBL/GenBank/DDBJ whole genome shotgun (WGS) entry which is preliminary data.</text>
</comment>
<reference evidence="4 5" key="1">
    <citation type="submission" date="2016-10" db="EMBL/GenBank/DDBJ databases">
        <authorList>
            <person name="Varghese N."/>
            <person name="Submissions S."/>
        </authorList>
    </citation>
    <scope>NUCLEOTIDE SEQUENCE [LARGE SCALE GENOMIC DNA]</scope>
    <source>
        <strain evidence="4 5">DSM 16392</strain>
    </source>
</reference>
<gene>
    <name evidence="4" type="ORF">SAMN04488518_104234</name>
</gene>
<evidence type="ECO:0000313" key="4">
    <source>
        <dbReference type="EMBL" id="SFK35387.1"/>
    </source>
</evidence>
<name>A0A1I3YU11_9HYPH</name>
<organism evidence="4 5">
    <name type="scientific">Pseudovibrio ascidiaceicola</name>
    <dbReference type="NCBI Taxonomy" id="285279"/>
    <lineage>
        <taxon>Bacteria</taxon>
        <taxon>Pseudomonadati</taxon>
        <taxon>Pseudomonadota</taxon>
        <taxon>Alphaproteobacteria</taxon>
        <taxon>Hyphomicrobiales</taxon>
        <taxon>Stappiaceae</taxon>
        <taxon>Pseudovibrio</taxon>
    </lineage>
</organism>
<dbReference type="Proteomes" id="UP000199598">
    <property type="component" value="Unassembled WGS sequence"/>
</dbReference>
<keyword evidence="2" id="KW-0520">NAD</keyword>
<accession>A0A1I3YU11</accession>